<evidence type="ECO:0000313" key="4">
    <source>
        <dbReference type="Proteomes" id="UP000251835"/>
    </source>
</evidence>
<evidence type="ECO:0000256" key="2">
    <source>
        <dbReference type="ARBA" id="ARBA00022679"/>
    </source>
</evidence>
<comment type="caution">
    <text evidence="3">The sequence shown here is derived from an EMBL/GenBank/DDBJ whole genome shotgun (WGS) entry which is preliminary data.</text>
</comment>
<organism evidence="3 4">
    <name type="scientific">Balneicella halophila</name>
    <dbReference type="NCBI Taxonomy" id="1537566"/>
    <lineage>
        <taxon>Bacteria</taxon>
        <taxon>Pseudomonadati</taxon>
        <taxon>Bacteroidota</taxon>
        <taxon>Bacteroidia</taxon>
        <taxon>Bacteroidales</taxon>
        <taxon>Balneicellaceae</taxon>
        <taxon>Balneicella</taxon>
    </lineage>
</organism>
<dbReference type="OrthoDB" id="9768048at2"/>
<dbReference type="EMBL" id="QENZ01000003">
    <property type="protein sequence ID" value="PVX51725.1"/>
    <property type="molecule type" value="Genomic_DNA"/>
</dbReference>
<dbReference type="RefSeq" id="WP_116495302.1">
    <property type="nucleotide sequence ID" value="NZ_QENZ01000003.1"/>
</dbReference>
<keyword evidence="1" id="KW-0328">Glycosyltransferase</keyword>
<dbReference type="Pfam" id="PF01075">
    <property type="entry name" value="Glyco_transf_9"/>
    <property type="match status" value="1"/>
</dbReference>
<dbReference type="InterPro" id="IPR002201">
    <property type="entry name" value="Glyco_trans_9"/>
</dbReference>
<dbReference type="Proteomes" id="UP000251835">
    <property type="component" value="Unassembled WGS sequence"/>
</dbReference>
<dbReference type="GO" id="GO:0009244">
    <property type="term" value="P:lipopolysaccharide core region biosynthetic process"/>
    <property type="evidence" value="ECO:0007669"/>
    <property type="project" value="TreeGrafter"/>
</dbReference>
<proteinExistence type="predicted"/>
<dbReference type="InterPro" id="IPR051199">
    <property type="entry name" value="LPS_LOS_Heptosyltrfase"/>
</dbReference>
<dbReference type="GO" id="GO:0005829">
    <property type="term" value="C:cytosol"/>
    <property type="evidence" value="ECO:0007669"/>
    <property type="project" value="TreeGrafter"/>
</dbReference>
<keyword evidence="4" id="KW-1185">Reference proteome</keyword>
<dbReference type="GO" id="GO:0008713">
    <property type="term" value="F:ADP-heptose-lipopolysaccharide heptosyltransferase activity"/>
    <property type="evidence" value="ECO:0007669"/>
    <property type="project" value="TreeGrafter"/>
</dbReference>
<keyword evidence="2 3" id="KW-0808">Transferase</keyword>
<reference evidence="3 4" key="1">
    <citation type="submission" date="2018-05" db="EMBL/GenBank/DDBJ databases">
        <title>Genomic Encyclopedia of Type Strains, Phase IV (KMG-IV): sequencing the most valuable type-strain genomes for metagenomic binning, comparative biology and taxonomic classification.</title>
        <authorList>
            <person name="Goeker M."/>
        </authorList>
    </citation>
    <scope>NUCLEOTIDE SEQUENCE [LARGE SCALE GENOMIC DNA]</scope>
    <source>
        <strain evidence="3 4">DSM 28579</strain>
    </source>
</reference>
<dbReference type="SUPFAM" id="SSF53756">
    <property type="entry name" value="UDP-Glycosyltransferase/glycogen phosphorylase"/>
    <property type="match status" value="1"/>
</dbReference>
<dbReference type="AlphaFoldDB" id="A0A7L4UPJ9"/>
<gene>
    <name evidence="3" type="ORF">C7377_0010</name>
</gene>
<protein>
    <submittedName>
        <fullName evidence="3">Heptosyltransferase-2</fullName>
    </submittedName>
</protein>
<evidence type="ECO:0000256" key="1">
    <source>
        <dbReference type="ARBA" id="ARBA00022676"/>
    </source>
</evidence>
<accession>A0A7L4UPJ9</accession>
<dbReference type="PANTHER" id="PTHR30160">
    <property type="entry name" value="TETRAACYLDISACCHARIDE 4'-KINASE-RELATED"/>
    <property type="match status" value="1"/>
</dbReference>
<sequence>MGEKKKIKILIIRFSSIGDVLQCMGIIGGIRKRYPSAEIHWVVRSDIAPILEIDSRIDKIWAFDKNNGFKGLWDLTGKLHKENFTHIYDAHSNIRSNIIKLSLCPFWKRWIGATPKYTLRSKNRLKRILLFNFRVNLFPKPFEGMVSYQKPLEKWGITELHIAPNSWNFPNDSMQKVKNLVPHELKEYICLVPSAAWELKRWPINYWKDLIVLMPEQKFIIIGGPQDDFCEEIASVAPDRTKNFAGKTSLLDSCYTVHETALTISADTGFIHAADLFGKKGIFLAGPTAFGFPTGNQIRVLEKEMPCRPCTKDGRGTCSQEIHKECLISLTPNLVAQTVKAMLD</sequence>
<name>A0A7L4UPJ9_BALHA</name>
<dbReference type="Gene3D" id="3.40.50.2000">
    <property type="entry name" value="Glycogen Phosphorylase B"/>
    <property type="match status" value="2"/>
</dbReference>
<evidence type="ECO:0000313" key="3">
    <source>
        <dbReference type="EMBL" id="PVX51725.1"/>
    </source>
</evidence>
<dbReference type="CDD" id="cd03789">
    <property type="entry name" value="GT9_LPS_heptosyltransferase"/>
    <property type="match status" value="1"/>
</dbReference>